<evidence type="ECO:0000256" key="1">
    <source>
        <dbReference type="ARBA" id="ARBA00004651"/>
    </source>
</evidence>
<keyword evidence="5 8" id="KW-1133">Transmembrane helix</keyword>
<evidence type="ECO:0000313" key="10">
    <source>
        <dbReference type="Proteomes" id="UP000001095"/>
    </source>
</evidence>
<feature type="region of interest" description="Disordered" evidence="7">
    <location>
        <begin position="471"/>
        <end position="492"/>
    </location>
</feature>
<proteinExistence type="inferred from homology"/>
<dbReference type="Pfam" id="PF02534">
    <property type="entry name" value="T4SS-DNA_transf"/>
    <property type="match status" value="2"/>
</dbReference>
<dbReference type="HOGENOM" id="CLU_012039_3_0_5"/>
<dbReference type="PANTHER" id="PTHR37937:SF1">
    <property type="entry name" value="CONJUGATIVE TRANSFER: DNA TRANSPORT"/>
    <property type="match status" value="1"/>
</dbReference>
<sequence length="639" mass="70435">MRRQLLLANVSGLPVTHEPPNMQLGTADWHRGGGRAFGPFKSGDFWLGRSETGELIGLRDDRHVLLTCGTRGGKGVSFIIPNLCMWPGSAVVIDPKGENAVVTARRRAFGSEYCDGLGQTVRLLDPFNETRLPASNHASFNPLDALDPNDEESVDEAARIAEALVISENSNDPFFDESARAFLKATILHVRTWPAFPDANRNLITVRKLIMAGDAEAADLAALNGDRRSTSGFALLFDAMKRNRAMSGVISRAGEMLAHMEEASPRLFGSVAQVARTNTDFLDSPAMARVLASSVFKLSELKTNPRGTSLYITLPQRYMETHFRWLRMMTTLVVTEMERVEMQPACGHPVLMLLDEFPALKRMRVLENAAAQIAGFGVKLVFVTQTLAQLKDLYKDNWETLVANAGVKLFFCNDDNFTREYISRSIGEREIVRNVASISESLGSSQSNSTSVNSGSSVSFSHTGNNLSSGITVGRSTGASQSVTDGSSFSQTRGISQTLHKRALITPDEVGRLFGNPESMRAIALVSGYQPMALVRTPYFREFALSACYDKHRAHSAPPPKQVIWRVREEQKEKEALAEFTAQRKAENDRMVHNNRIRDRVVAQQREAFIARCVRIGVAAVVAPPLCIGLWGFVAMLLR</sequence>
<evidence type="ECO:0000256" key="7">
    <source>
        <dbReference type="SAM" id="MobiDB-lite"/>
    </source>
</evidence>
<dbReference type="InterPro" id="IPR051539">
    <property type="entry name" value="T4SS-coupling_protein"/>
</dbReference>
<dbReference type="SUPFAM" id="SSF52540">
    <property type="entry name" value="P-loop containing nucleoside triphosphate hydrolases"/>
    <property type="match status" value="1"/>
</dbReference>
<dbReference type="GO" id="GO:0005886">
    <property type="term" value="C:plasma membrane"/>
    <property type="evidence" value="ECO:0007669"/>
    <property type="project" value="UniProtKB-SubCell"/>
</dbReference>
<reference evidence="9 10" key="1">
    <citation type="submission" date="2012-04" db="EMBL/GenBank/DDBJ databases">
        <title>The Genome Sequence of Afipia clevelandensis ATCC 49720.</title>
        <authorList>
            <consortium name="The Broad Institute Genome Sequencing Platform"/>
            <person name="Earl A."/>
            <person name="Ward D."/>
            <person name="Feldgarden M."/>
            <person name="Gevers D."/>
            <person name="Huys G."/>
            <person name="Walker B."/>
            <person name="Young S.K."/>
            <person name="Zeng Q."/>
            <person name="Gargeya S."/>
            <person name="Fitzgerald M."/>
            <person name="Haas B."/>
            <person name="Abouelleil A."/>
            <person name="Alvarado L."/>
            <person name="Arachchi H.M."/>
            <person name="Berlin A."/>
            <person name="Chapman S.B."/>
            <person name="Goldberg J."/>
            <person name="Griggs A."/>
            <person name="Gujja S."/>
            <person name="Hansen M."/>
            <person name="Howarth C."/>
            <person name="Imamovic A."/>
            <person name="Larimer J."/>
            <person name="McCowen C."/>
            <person name="Montmayeur A."/>
            <person name="Murphy C."/>
            <person name="Neiman D."/>
            <person name="Pearson M."/>
            <person name="Priest M."/>
            <person name="Roberts A."/>
            <person name="Saif S."/>
            <person name="Shea T."/>
            <person name="Sisk P."/>
            <person name="Sykes S."/>
            <person name="Wortman J."/>
            <person name="Nusbaum C."/>
            <person name="Birren B."/>
        </authorList>
    </citation>
    <scope>NUCLEOTIDE SEQUENCE [LARGE SCALE GENOMIC DNA]</scope>
    <source>
        <strain evidence="9 10">ATCC 49720</strain>
    </source>
</reference>
<comment type="subcellular location">
    <subcellularLocation>
        <location evidence="1">Cell membrane</location>
        <topology evidence="1">Multi-pass membrane protein</topology>
    </subcellularLocation>
</comment>
<dbReference type="Proteomes" id="UP000001095">
    <property type="component" value="Unassembled WGS sequence"/>
</dbReference>
<dbReference type="CDD" id="cd01127">
    <property type="entry name" value="TrwB_TraG_TraD_VirD4"/>
    <property type="match status" value="2"/>
</dbReference>
<accession>K8PAJ0</accession>
<dbReference type="AlphaFoldDB" id="K8PAJ0"/>
<evidence type="ECO:0000256" key="4">
    <source>
        <dbReference type="ARBA" id="ARBA00022692"/>
    </source>
</evidence>
<keyword evidence="10" id="KW-1185">Reference proteome</keyword>
<feature type="transmembrane region" description="Helical" evidence="8">
    <location>
        <begin position="616"/>
        <end position="638"/>
    </location>
</feature>
<keyword evidence="4 8" id="KW-0812">Transmembrane</keyword>
<evidence type="ECO:0000313" key="9">
    <source>
        <dbReference type="EMBL" id="EKS35363.1"/>
    </source>
</evidence>
<keyword evidence="3" id="KW-1003">Cell membrane</keyword>
<dbReference type="Gene3D" id="3.40.50.300">
    <property type="entry name" value="P-loop containing nucleotide triphosphate hydrolases"/>
    <property type="match status" value="1"/>
</dbReference>
<dbReference type="InterPro" id="IPR027417">
    <property type="entry name" value="P-loop_NTPase"/>
</dbReference>
<comment type="caution">
    <text evidence="9">The sequence shown here is derived from an EMBL/GenBank/DDBJ whole genome shotgun (WGS) entry which is preliminary data.</text>
</comment>
<keyword evidence="6 8" id="KW-0472">Membrane</keyword>
<dbReference type="PANTHER" id="PTHR37937">
    <property type="entry name" value="CONJUGATIVE TRANSFER: DNA TRANSPORT"/>
    <property type="match status" value="1"/>
</dbReference>
<evidence type="ECO:0000256" key="5">
    <source>
        <dbReference type="ARBA" id="ARBA00022989"/>
    </source>
</evidence>
<dbReference type="InterPro" id="IPR003688">
    <property type="entry name" value="TraG/VirD4"/>
</dbReference>
<dbReference type="RefSeq" id="WP_002713501.1">
    <property type="nucleotide sequence ID" value="NZ_KB375281.1"/>
</dbReference>
<evidence type="ECO:0000256" key="2">
    <source>
        <dbReference type="ARBA" id="ARBA00008806"/>
    </source>
</evidence>
<dbReference type="EMBL" id="AGWY01000011">
    <property type="protein sequence ID" value="EKS35363.1"/>
    <property type="molecule type" value="Genomic_DNA"/>
</dbReference>
<evidence type="ECO:0000256" key="8">
    <source>
        <dbReference type="SAM" id="Phobius"/>
    </source>
</evidence>
<name>K8PAJ0_9BRAD</name>
<dbReference type="PATRIC" id="fig|883079.3.peg.2691"/>
<protein>
    <recommendedName>
        <fullName evidence="11">Type IV secretion system protein VirD4</fullName>
    </recommendedName>
</protein>
<evidence type="ECO:0000256" key="3">
    <source>
        <dbReference type="ARBA" id="ARBA00022475"/>
    </source>
</evidence>
<organism evidence="9 10">
    <name type="scientific">Afipia clevelandensis ATCC 49720</name>
    <dbReference type="NCBI Taxonomy" id="883079"/>
    <lineage>
        <taxon>Bacteria</taxon>
        <taxon>Pseudomonadati</taxon>
        <taxon>Pseudomonadota</taxon>
        <taxon>Alphaproteobacteria</taxon>
        <taxon>Hyphomicrobiales</taxon>
        <taxon>Nitrobacteraceae</taxon>
        <taxon>Afipia</taxon>
    </lineage>
</organism>
<dbReference type="OrthoDB" id="9759295at2"/>
<comment type="similarity">
    <text evidence="2">Belongs to the VirD4/TraG family.</text>
</comment>
<gene>
    <name evidence="9" type="ORF">HMPREF9696_02635</name>
</gene>
<evidence type="ECO:0008006" key="11">
    <source>
        <dbReference type="Google" id="ProtNLM"/>
    </source>
</evidence>
<evidence type="ECO:0000256" key="6">
    <source>
        <dbReference type="ARBA" id="ARBA00023136"/>
    </source>
</evidence>